<sequence length="430" mass="48667">MTKSMVLADSSPDPGVASESATASQACASKQLKGHMFIPPSSSLVSREPVTTEARRAGDENEADMDDENDNNTYFEYLQHISLGKCKKNSTSRSKPPKKKRQKGDYAGSPIITIAFLQHRVGSRCSPGDFNANIKDLNPDQKEKSYSISVHRPFHVKHPNASKKYMVACIGKSLTMWEVATFVRADLTLTPAAIVEVVEAIWHHHQPYGISGHGPDVGGRRFGFMTSNMAESFNNMLKGIHRLPVTSIVAYMFNKCNKWFADRYKATMAAIQKCERWPKSIKEFEIQNFCRLRCTDEEVPPRMCFEATNEAVQCSYSPRFEPCQDPTQWASDDSEEFIPDLSKMIDTPGRRTKRFINDMDKNWSVMRTLRIQGHTRGVMPFDNRYIPRLLDAKLLAFITMAQRPVPMYNTDSTRRPVATRDTLSTSLARS</sequence>
<proteinExistence type="predicted"/>
<evidence type="ECO:0000256" key="1">
    <source>
        <dbReference type="SAM" id="MobiDB-lite"/>
    </source>
</evidence>
<accession>A0A0E0DBE4</accession>
<feature type="region of interest" description="Disordered" evidence="1">
    <location>
        <begin position="1"/>
        <end position="25"/>
    </location>
</feature>
<evidence type="ECO:0000313" key="3">
    <source>
        <dbReference type="Proteomes" id="UP000008021"/>
    </source>
</evidence>
<protein>
    <submittedName>
        <fullName evidence="2">Uncharacterized protein</fullName>
    </submittedName>
</protein>
<dbReference type="HOGENOM" id="CLU_638398_0_0_1"/>
<feature type="region of interest" description="Disordered" evidence="1">
    <location>
        <begin position="86"/>
        <end position="105"/>
    </location>
</feature>
<feature type="region of interest" description="Disordered" evidence="1">
    <location>
        <begin position="409"/>
        <end position="430"/>
    </location>
</feature>
<feature type="compositionally biased region" description="Basic residues" evidence="1">
    <location>
        <begin position="86"/>
        <end position="102"/>
    </location>
</feature>
<feature type="compositionally biased region" description="Polar residues" evidence="1">
    <location>
        <begin position="421"/>
        <end position="430"/>
    </location>
</feature>
<feature type="region of interest" description="Disordered" evidence="1">
    <location>
        <begin position="38"/>
        <end position="70"/>
    </location>
</feature>
<organism evidence="2">
    <name type="scientific">Oryza meridionalis</name>
    <dbReference type="NCBI Taxonomy" id="40149"/>
    <lineage>
        <taxon>Eukaryota</taxon>
        <taxon>Viridiplantae</taxon>
        <taxon>Streptophyta</taxon>
        <taxon>Embryophyta</taxon>
        <taxon>Tracheophyta</taxon>
        <taxon>Spermatophyta</taxon>
        <taxon>Magnoliopsida</taxon>
        <taxon>Liliopsida</taxon>
        <taxon>Poales</taxon>
        <taxon>Poaceae</taxon>
        <taxon>BOP clade</taxon>
        <taxon>Oryzoideae</taxon>
        <taxon>Oryzeae</taxon>
        <taxon>Oryzinae</taxon>
        <taxon>Oryza</taxon>
    </lineage>
</organism>
<reference evidence="2" key="2">
    <citation type="submission" date="2018-05" db="EMBL/GenBank/DDBJ databases">
        <title>OmerRS3 (Oryza meridionalis Reference Sequence Version 3).</title>
        <authorList>
            <person name="Zhang J."/>
            <person name="Kudrna D."/>
            <person name="Lee S."/>
            <person name="Talag J."/>
            <person name="Welchert J."/>
            <person name="Wing R.A."/>
        </authorList>
    </citation>
    <scope>NUCLEOTIDE SEQUENCE [LARGE SCALE GENOMIC DNA]</scope>
    <source>
        <strain evidence="2">cv. OR44</strain>
    </source>
</reference>
<name>A0A0E0DBE4_9ORYZ</name>
<dbReference type="AlphaFoldDB" id="A0A0E0DBE4"/>
<keyword evidence="3" id="KW-1185">Reference proteome</keyword>
<reference evidence="2" key="1">
    <citation type="submission" date="2015-04" db="UniProtKB">
        <authorList>
            <consortium name="EnsemblPlants"/>
        </authorList>
    </citation>
    <scope>IDENTIFICATION</scope>
</reference>
<evidence type="ECO:0000313" key="2">
    <source>
        <dbReference type="EnsemblPlants" id="OMERI04G04100.1"/>
    </source>
</evidence>
<dbReference type="Gramene" id="OMERI04G04100.1">
    <property type="protein sequence ID" value="OMERI04G04100.1"/>
    <property type="gene ID" value="OMERI04G04100"/>
</dbReference>
<feature type="compositionally biased region" description="Acidic residues" evidence="1">
    <location>
        <begin position="60"/>
        <end position="70"/>
    </location>
</feature>
<dbReference type="Proteomes" id="UP000008021">
    <property type="component" value="Chromosome 4"/>
</dbReference>
<dbReference type="EnsemblPlants" id="OMERI04G04100.1">
    <property type="protein sequence ID" value="OMERI04G04100.1"/>
    <property type="gene ID" value="OMERI04G04100"/>
</dbReference>